<proteinExistence type="predicted"/>
<feature type="non-terminal residue" evidence="2">
    <location>
        <position position="1"/>
    </location>
</feature>
<feature type="compositionally biased region" description="Low complexity" evidence="1">
    <location>
        <begin position="19"/>
        <end position="28"/>
    </location>
</feature>
<dbReference type="Proteomes" id="UP000265520">
    <property type="component" value="Unassembled WGS sequence"/>
</dbReference>
<organism evidence="2 3">
    <name type="scientific">Trifolium medium</name>
    <dbReference type="NCBI Taxonomy" id="97028"/>
    <lineage>
        <taxon>Eukaryota</taxon>
        <taxon>Viridiplantae</taxon>
        <taxon>Streptophyta</taxon>
        <taxon>Embryophyta</taxon>
        <taxon>Tracheophyta</taxon>
        <taxon>Spermatophyta</taxon>
        <taxon>Magnoliopsida</taxon>
        <taxon>eudicotyledons</taxon>
        <taxon>Gunneridae</taxon>
        <taxon>Pentapetalae</taxon>
        <taxon>rosids</taxon>
        <taxon>fabids</taxon>
        <taxon>Fabales</taxon>
        <taxon>Fabaceae</taxon>
        <taxon>Papilionoideae</taxon>
        <taxon>50 kb inversion clade</taxon>
        <taxon>NPAAA clade</taxon>
        <taxon>Hologalegina</taxon>
        <taxon>IRL clade</taxon>
        <taxon>Trifolieae</taxon>
        <taxon>Trifolium</taxon>
    </lineage>
</organism>
<reference evidence="2 3" key="1">
    <citation type="journal article" date="2018" name="Front. Plant Sci.">
        <title>Red Clover (Trifolium pratense) and Zigzag Clover (T. medium) - A Picture of Genomic Similarities and Differences.</title>
        <authorList>
            <person name="Dluhosova J."/>
            <person name="Istvanek J."/>
            <person name="Nedelnik J."/>
            <person name="Repkova J."/>
        </authorList>
    </citation>
    <scope>NUCLEOTIDE SEQUENCE [LARGE SCALE GENOMIC DNA]</scope>
    <source>
        <strain evidence="3">cv. 10/8</strain>
        <tissue evidence="2">Leaf</tissue>
    </source>
</reference>
<dbReference type="EMBL" id="LXQA010308564">
    <property type="protein sequence ID" value="MCI42760.1"/>
    <property type="molecule type" value="Genomic_DNA"/>
</dbReference>
<feature type="region of interest" description="Disordered" evidence="1">
    <location>
        <begin position="1"/>
        <end position="41"/>
    </location>
</feature>
<accession>A0A392S410</accession>
<protein>
    <submittedName>
        <fullName evidence="2">Uncharacterized protein</fullName>
    </submittedName>
</protein>
<comment type="caution">
    <text evidence="2">The sequence shown here is derived from an EMBL/GenBank/DDBJ whole genome shotgun (WGS) entry which is preliminary data.</text>
</comment>
<name>A0A392S410_9FABA</name>
<evidence type="ECO:0000313" key="2">
    <source>
        <dbReference type="EMBL" id="MCI42760.1"/>
    </source>
</evidence>
<keyword evidence="3" id="KW-1185">Reference proteome</keyword>
<evidence type="ECO:0000313" key="3">
    <source>
        <dbReference type="Proteomes" id="UP000265520"/>
    </source>
</evidence>
<sequence length="41" mass="4514">QNRRGSEEILPSPPPIPTTPQLLKPQTSPHRESRTTNSAPP</sequence>
<dbReference type="AlphaFoldDB" id="A0A392S410"/>
<evidence type="ECO:0000256" key="1">
    <source>
        <dbReference type="SAM" id="MobiDB-lite"/>
    </source>
</evidence>